<feature type="region of interest" description="Disordered" evidence="4">
    <location>
        <begin position="81"/>
        <end position="117"/>
    </location>
</feature>
<dbReference type="Pfam" id="PF12171">
    <property type="entry name" value="zf-C2H2_jaz"/>
    <property type="match status" value="1"/>
</dbReference>
<dbReference type="GO" id="GO:0030687">
    <property type="term" value="C:preribosome, large subunit precursor"/>
    <property type="evidence" value="ECO:0007669"/>
    <property type="project" value="TreeGrafter"/>
</dbReference>
<dbReference type="PANTHER" id="PTHR13182">
    <property type="entry name" value="ZINC FINGER PROTEIN 622"/>
    <property type="match status" value="1"/>
</dbReference>
<dbReference type="EMBL" id="JAFJYH010000113">
    <property type="protein sequence ID" value="KAG4419086.1"/>
    <property type="molecule type" value="Genomic_DNA"/>
</dbReference>
<feature type="region of interest" description="Disordered" evidence="4">
    <location>
        <begin position="287"/>
        <end position="312"/>
    </location>
</feature>
<feature type="region of interest" description="Disordered" evidence="4">
    <location>
        <begin position="1"/>
        <end position="52"/>
    </location>
</feature>
<gene>
    <name evidence="6" type="ORF">IFR04_007778</name>
</gene>
<organism evidence="6 7">
    <name type="scientific">Cadophora malorum</name>
    <dbReference type="NCBI Taxonomy" id="108018"/>
    <lineage>
        <taxon>Eukaryota</taxon>
        <taxon>Fungi</taxon>
        <taxon>Dikarya</taxon>
        <taxon>Ascomycota</taxon>
        <taxon>Pezizomycotina</taxon>
        <taxon>Leotiomycetes</taxon>
        <taxon>Helotiales</taxon>
        <taxon>Ploettnerulaceae</taxon>
        <taxon>Cadophora</taxon>
    </lineage>
</organism>
<evidence type="ECO:0000256" key="2">
    <source>
        <dbReference type="ARBA" id="ARBA00022771"/>
    </source>
</evidence>
<dbReference type="PROSITE" id="PS00028">
    <property type="entry name" value="ZINC_FINGER_C2H2_1"/>
    <property type="match status" value="1"/>
</dbReference>
<dbReference type="InterPro" id="IPR036236">
    <property type="entry name" value="Znf_C2H2_sf"/>
</dbReference>
<evidence type="ECO:0000256" key="4">
    <source>
        <dbReference type="SAM" id="MobiDB-lite"/>
    </source>
</evidence>
<feature type="compositionally biased region" description="Low complexity" evidence="4">
    <location>
        <begin position="1"/>
        <end position="17"/>
    </location>
</feature>
<feature type="compositionally biased region" description="Low complexity" evidence="4">
    <location>
        <begin position="302"/>
        <end position="312"/>
    </location>
</feature>
<accession>A0A8H7TGM0</accession>
<sequence length="379" mass="42849">MSSSSTSTAAPSTSSHACMQNQNGTISQQIYHERIARIEEERTAEEEDSDDFHQSCTTCKKAFFNSKAYQNHLKSTNHAQAIAKRESQNDSETEESEDEEIQYQSPTENEGKMASQTSKLPSSSTCFFCPHLSPSLYQNLIHMHTTHNFTIPHQNSLIDLPTFLTYLSTLIATFHECLYCGQSRDSAASIRQHMLDRSHCRLADGVVKSEELGEFWESESGSEENDEQEQKEKGRFILASRVEEETRQLHLPSGRTLGHRSNARSFRQYHARFDPKFSDQKTIEDNTNAYNNGNVNSPEAGSSTSLSLNTPTNRGDRRAAMALTRSDHANKGLIGLSESEMRAVRATEKKMAKMEVRARNLYAARVERGANKQKYFKVR</sequence>
<dbReference type="InterPro" id="IPR041661">
    <property type="entry name" value="ZN622/Rei1/Reh1_Znf-C2H2"/>
</dbReference>
<dbReference type="AlphaFoldDB" id="A0A8H7TGM0"/>
<dbReference type="Pfam" id="PF12756">
    <property type="entry name" value="zf-C2H2_2"/>
    <property type="match status" value="1"/>
</dbReference>
<dbReference type="SUPFAM" id="SSF57667">
    <property type="entry name" value="beta-beta-alpha zinc fingers"/>
    <property type="match status" value="1"/>
</dbReference>
<dbReference type="OrthoDB" id="19329at2759"/>
<keyword evidence="3" id="KW-0862">Zinc</keyword>
<evidence type="ECO:0000256" key="3">
    <source>
        <dbReference type="ARBA" id="ARBA00022833"/>
    </source>
</evidence>
<dbReference type="InterPro" id="IPR013087">
    <property type="entry name" value="Znf_C2H2_type"/>
</dbReference>
<feature type="compositionally biased region" description="Polar residues" evidence="4">
    <location>
        <begin position="18"/>
        <end position="30"/>
    </location>
</feature>
<proteinExistence type="predicted"/>
<keyword evidence="1" id="KW-0479">Metal-binding</keyword>
<feature type="compositionally biased region" description="Polar residues" evidence="4">
    <location>
        <begin position="102"/>
        <end position="117"/>
    </location>
</feature>
<evidence type="ECO:0000259" key="5">
    <source>
        <dbReference type="PROSITE" id="PS00028"/>
    </source>
</evidence>
<dbReference type="InterPro" id="IPR040025">
    <property type="entry name" value="Znf622/Rei1/Reh1"/>
</dbReference>
<reference evidence="6" key="1">
    <citation type="submission" date="2021-02" db="EMBL/GenBank/DDBJ databases">
        <title>Genome sequence Cadophora malorum strain M34.</title>
        <authorList>
            <person name="Stefanovic E."/>
            <person name="Vu D."/>
            <person name="Scully C."/>
            <person name="Dijksterhuis J."/>
            <person name="Roader J."/>
            <person name="Houbraken J."/>
        </authorList>
    </citation>
    <scope>NUCLEOTIDE SEQUENCE</scope>
    <source>
        <strain evidence="6">M34</strain>
    </source>
</reference>
<dbReference type="Proteomes" id="UP000664132">
    <property type="component" value="Unassembled WGS sequence"/>
</dbReference>
<protein>
    <recommendedName>
        <fullName evidence="5">C2H2-type domain-containing protein</fullName>
    </recommendedName>
</protein>
<feature type="domain" description="C2H2-type" evidence="5">
    <location>
        <begin position="56"/>
        <end position="78"/>
    </location>
</feature>
<feature type="compositionally biased region" description="Basic and acidic residues" evidence="4">
    <location>
        <begin position="31"/>
        <end position="41"/>
    </location>
</feature>
<comment type="caution">
    <text evidence="6">The sequence shown here is derived from an EMBL/GenBank/DDBJ whole genome shotgun (WGS) entry which is preliminary data.</text>
</comment>
<dbReference type="InterPro" id="IPR022755">
    <property type="entry name" value="Znf_C2H2_jaz"/>
</dbReference>
<evidence type="ECO:0000313" key="7">
    <source>
        <dbReference type="Proteomes" id="UP000664132"/>
    </source>
</evidence>
<dbReference type="GO" id="GO:0042273">
    <property type="term" value="P:ribosomal large subunit biogenesis"/>
    <property type="evidence" value="ECO:0007669"/>
    <property type="project" value="TreeGrafter"/>
</dbReference>
<dbReference type="PANTHER" id="PTHR13182:SF8">
    <property type="entry name" value="CYTOPLASMIC 60S SUBUNIT BIOGENESIS FACTOR ZNF622"/>
    <property type="match status" value="1"/>
</dbReference>
<keyword evidence="2" id="KW-0863">Zinc-finger</keyword>
<dbReference type="SMART" id="SM00355">
    <property type="entry name" value="ZnF_C2H2"/>
    <property type="match status" value="3"/>
</dbReference>
<evidence type="ECO:0000256" key="1">
    <source>
        <dbReference type="ARBA" id="ARBA00022723"/>
    </source>
</evidence>
<evidence type="ECO:0000313" key="6">
    <source>
        <dbReference type="EMBL" id="KAG4419086.1"/>
    </source>
</evidence>
<keyword evidence="7" id="KW-1185">Reference proteome</keyword>
<dbReference type="GO" id="GO:0008270">
    <property type="term" value="F:zinc ion binding"/>
    <property type="evidence" value="ECO:0007669"/>
    <property type="project" value="UniProtKB-KW"/>
</dbReference>
<feature type="compositionally biased region" description="Acidic residues" evidence="4">
    <location>
        <begin position="89"/>
        <end position="101"/>
    </location>
</feature>
<feature type="compositionally biased region" description="Polar residues" evidence="4">
    <location>
        <begin position="287"/>
        <end position="301"/>
    </location>
</feature>
<name>A0A8H7TGM0_9HELO</name>